<accession>A0A7J8H772</accession>
<feature type="region of interest" description="Disordered" evidence="1">
    <location>
        <begin position="18"/>
        <end position="50"/>
    </location>
</feature>
<feature type="compositionally biased region" description="Basic and acidic residues" evidence="1">
    <location>
        <begin position="41"/>
        <end position="50"/>
    </location>
</feature>
<keyword evidence="3" id="KW-1185">Reference proteome</keyword>
<evidence type="ECO:0000313" key="2">
    <source>
        <dbReference type="EMBL" id="KAF6468184.1"/>
    </source>
</evidence>
<protein>
    <submittedName>
        <fullName evidence="2">Testis expressed 54</fullName>
    </submittedName>
</protein>
<dbReference type="OrthoDB" id="9630289at2759"/>
<sequence>MGCCQDKDCHTCNEEAKEAELEEVKGEDADVDSDVEGSDADSPKRRDLKPNESLLITVLWRRLSMFSRRGSTRSTKKRQSIQIQKQGRMFPENNPEGIMEEPEKG</sequence>
<feature type="compositionally biased region" description="Acidic residues" evidence="1">
    <location>
        <begin position="29"/>
        <end position="39"/>
    </location>
</feature>
<evidence type="ECO:0000313" key="3">
    <source>
        <dbReference type="Proteomes" id="UP000593571"/>
    </source>
</evidence>
<gene>
    <name evidence="2" type="ORF">HJG63_019115</name>
</gene>
<feature type="compositionally biased region" description="Basic residues" evidence="1">
    <location>
        <begin position="70"/>
        <end position="79"/>
    </location>
</feature>
<feature type="region of interest" description="Disordered" evidence="1">
    <location>
        <begin position="68"/>
        <end position="105"/>
    </location>
</feature>
<evidence type="ECO:0000256" key="1">
    <source>
        <dbReference type="SAM" id="MobiDB-lite"/>
    </source>
</evidence>
<dbReference type="EMBL" id="JACASE010000005">
    <property type="protein sequence ID" value="KAF6468184.1"/>
    <property type="molecule type" value="Genomic_DNA"/>
</dbReference>
<dbReference type="Proteomes" id="UP000593571">
    <property type="component" value="Unassembled WGS sequence"/>
</dbReference>
<organism evidence="2 3">
    <name type="scientific">Rousettus aegyptiacus</name>
    <name type="common">Egyptian fruit bat</name>
    <name type="synonym">Pteropus aegyptiacus</name>
    <dbReference type="NCBI Taxonomy" id="9407"/>
    <lineage>
        <taxon>Eukaryota</taxon>
        <taxon>Metazoa</taxon>
        <taxon>Chordata</taxon>
        <taxon>Craniata</taxon>
        <taxon>Vertebrata</taxon>
        <taxon>Euteleostomi</taxon>
        <taxon>Mammalia</taxon>
        <taxon>Eutheria</taxon>
        <taxon>Laurasiatheria</taxon>
        <taxon>Chiroptera</taxon>
        <taxon>Yinpterochiroptera</taxon>
        <taxon>Pteropodoidea</taxon>
        <taxon>Pteropodidae</taxon>
        <taxon>Rousettinae</taxon>
        <taxon>Rousettus</taxon>
    </lineage>
</organism>
<dbReference type="AlphaFoldDB" id="A0A7J8H772"/>
<name>A0A7J8H772_ROUAE</name>
<reference evidence="2 3" key="1">
    <citation type="journal article" date="2020" name="Nature">
        <title>Six reference-quality genomes reveal evolution of bat adaptations.</title>
        <authorList>
            <person name="Jebb D."/>
            <person name="Huang Z."/>
            <person name="Pippel M."/>
            <person name="Hughes G.M."/>
            <person name="Lavrichenko K."/>
            <person name="Devanna P."/>
            <person name="Winkler S."/>
            <person name="Jermiin L.S."/>
            <person name="Skirmuntt E.C."/>
            <person name="Katzourakis A."/>
            <person name="Burkitt-Gray L."/>
            <person name="Ray D.A."/>
            <person name="Sullivan K.A.M."/>
            <person name="Roscito J.G."/>
            <person name="Kirilenko B.M."/>
            <person name="Davalos L.M."/>
            <person name="Corthals A.P."/>
            <person name="Power M.L."/>
            <person name="Jones G."/>
            <person name="Ransome R.D."/>
            <person name="Dechmann D.K.N."/>
            <person name="Locatelli A.G."/>
            <person name="Puechmaille S.J."/>
            <person name="Fedrigo O."/>
            <person name="Jarvis E.D."/>
            <person name="Hiller M."/>
            <person name="Vernes S.C."/>
            <person name="Myers E.W."/>
            <person name="Teeling E.C."/>
        </authorList>
    </citation>
    <scope>NUCLEOTIDE SEQUENCE [LARGE SCALE GENOMIC DNA]</scope>
    <source>
        <strain evidence="2">MRouAeg1</strain>
        <tissue evidence="2">Muscle</tissue>
    </source>
</reference>
<proteinExistence type="predicted"/>
<feature type="compositionally biased region" description="Basic and acidic residues" evidence="1">
    <location>
        <begin position="18"/>
        <end position="28"/>
    </location>
</feature>
<comment type="caution">
    <text evidence="2">The sequence shown here is derived from an EMBL/GenBank/DDBJ whole genome shotgun (WGS) entry which is preliminary data.</text>
</comment>